<dbReference type="PANTHER" id="PTHR43738">
    <property type="entry name" value="ABC TRANSPORTER, MEMBRANE PROTEIN"/>
    <property type="match status" value="1"/>
</dbReference>
<dbReference type="RefSeq" id="WP_074630411.1">
    <property type="nucleotide sequence ID" value="NZ_FNKY01000001.1"/>
</dbReference>
<protein>
    <submittedName>
        <fullName evidence="9">ABC transport system permease protein</fullName>
    </submittedName>
</protein>
<reference evidence="9 10" key="1">
    <citation type="submission" date="2016-10" db="EMBL/GenBank/DDBJ databases">
        <authorList>
            <person name="Varghese N."/>
            <person name="Submissions S."/>
        </authorList>
    </citation>
    <scope>NUCLEOTIDE SEQUENCE [LARGE SCALE GENOMIC DNA]</scope>
    <source>
        <strain evidence="9 10">Nl1</strain>
    </source>
</reference>
<dbReference type="Pfam" id="PF02687">
    <property type="entry name" value="FtsX"/>
    <property type="match status" value="1"/>
</dbReference>
<gene>
    <name evidence="9" type="ORF">SAMN05216402_0222</name>
</gene>
<keyword evidence="3 6" id="KW-0812">Transmembrane</keyword>
<dbReference type="PANTHER" id="PTHR43738:SF3">
    <property type="entry name" value="ABC TRANSPORTER PERMEASE"/>
    <property type="match status" value="1"/>
</dbReference>
<keyword evidence="4 6" id="KW-1133">Transmembrane helix</keyword>
<feature type="domain" description="MacB-like periplasmic core" evidence="8">
    <location>
        <begin position="18"/>
        <end position="225"/>
    </location>
</feature>
<accession>A0ABY0TAY0</accession>
<dbReference type="Pfam" id="PF12704">
    <property type="entry name" value="MacB_PCD"/>
    <property type="match status" value="1"/>
</dbReference>
<keyword evidence="10" id="KW-1185">Reference proteome</keyword>
<feature type="transmembrane region" description="Helical" evidence="6">
    <location>
        <begin position="349"/>
        <end position="370"/>
    </location>
</feature>
<comment type="caution">
    <text evidence="9">The sequence shown here is derived from an EMBL/GenBank/DDBJ whole genome shotgun (WGS) entry which is preliminary data.</text>
</comment>
<dbReference type="Proteomes" id="UP000183471">
    <property type="component" value="Unassembled WGS sequence"/>
</dbReference>
<evidence type="ECO:0000256" key="5">
    <source>
        <dbReference type="ARBA" id="ARBA00023136"/>
    </source>
</evidence>
<evidence type="ECO:0000259" key="8">
    <source>
        <dbReference type="Pfam" id="PF12704"/>
    </source>
</evidence>
<name>A0ABY0TAY0_9PROT</name>
<keyword evidence="2" id="KW-1003">Cell membrane</keyword>
<evidence type="ECO:0000313" key="10">
    <source>
        <dbReference type="Proteomes" id="UP000183471"/>
    </source>
</evidence>
<dbReference type="InterPro" id="IPR003838">
    <property type="entry name" value="ABC3_permease_C"/>
</dbReference>
<organism evidence="9 10">
    <name type="scientific">Nitrosospira multiformis</name>
    <dbReference type="NCBI Taxonomy" id="1231"/>
    <lineage>
        <taxon>Bacteria</taxon>
        <taxon>Pseudomonadati</taxon>
        <taxon>Pseudomonadota</taxon>
        <taxon>Betaproteobacteria</taxon>
        <taxon>Nitrosomonadales</taxon>
        <taxon>Nitrosomonadaceae</taxon>
        <taxon>Nitrosospira</taxon>
    </lineage>
</organism>
<evidence type="ECO:0000259" key="7">
    <source>
        <dbReference type="Pfam" id="PF02687"/>
    </source>
</evidence>
<keyword evidence="5 6" id="KW-0472">Membrane</keyword>
<dbReference type="InterPro" id="IPR025857">
    <property type="entry name" value="MacB_PCD"/>
</dbReference>
<evidence type="ECO:0000256" key="4">
    <source>
        <dbReference type="ARBA" id="ARBA00022989"/>
    </source>
</evidence>
<evidence type="ECO:0000313" key="9">
    <source>
        <dbReference type="EMBL" id="SDQ29144.1"/>
    </source>
</evidence>
<dbReference type="InterPro" id="IPR051125">
    <property type="entry name" value="ABC-4/HrtB_transporter"/>
</dbReference>
<evidence type="ECO:0000256" key="2">
    <source>
        <dbReference type="ARBA" id="ARBA00022475"/>
    </source>
</evidence>
<evidence type="ECO:0000256" key="3">
    <source>
        <dbReference type="ARBA" id="ARBA00022692"/>
    </source>
</evidence>
<comment type="subcellular location">
    <subcellularLocation>
        <location evidence="1">Cell membrane</location>
        <topology evidence="1">Multi-pass membrane protein</topology>
    </subcellularLocation>
</comment>
<sequence>MHFLKLILRNTLRHKLRTSLTVLGLVVAILAFGLLRTVVDAWYAGAEGASSARLVTRNAISLVFPLPINYQERIRRIQGVTAISHASWFGGVYVTPKNFFPQFAVDAKTYFNLYPEYLIPPADMKAFLTDRKGCVIGRKLANTYGFKIGDIIPLRGTIYPGAWSFTVRAIYDGAEAGTDTSQFFFHWDYLNETMKKAVARRIDWIGVYVIEISDPDRAAEISTEVDTMFRNSLAETLTETEKAFQLGFVSMTEAIVVAIRIVSFLVIFIILAVMANTMAMTARERIAEYATLKALGFGPYFLAGLIYGESLAIALAGAVIGILLTFPVADRFSEQVGTLFPVFGVSLETVYMQAAAAIAVGITAAILPAFRAARVPIVEGLRSIG</sequence>
<feature type="domain" description="ABC3 transporter permease C-terminal" evidence="7">
    <location>
        <begin position="261"/>
        <end position="376"/>
    </location>
</feature>
<feature type="transmembrane region" description="Helical" evidence="6">
    <location>
        <begin position="300"/>
        <end position="329"/>
    </location>
</feature>
<feature type="transmembrane region" description="Helical" evidence="6">
    <location>
        <begin position="254"/>
        <end position="279"/>
    </location>
</feature>
<dbReference type="EMBL" id="FNKY01000001">
    <property type="protein sequence ID" value="SDQ29144.1"/>
    <property type="molecule type" value="Genomic_DNA"/>
</dbReference>
<proteinExistence type="predicted"/>
<evidence type="ECO:0000256" key="1">
    <source>
        <dbReference type="ARBA" id="ARBA00004651"/>
    </source>
</evidence>
<evidence type="ECO:0000256" key="6">
    <source>
        <dbReference type="SAM" id="Phobius"/>
    </source>
</evidence>